<feature type="transmembrane region" description="Helical" evidence="1">
    <location>
        <begin position="13"/>
        <end position="37"/>
    </location>
</feature>
<dbReference type="Pfam" id="PF06103">
    <property type="entry name" value="DUF948"/>
    <property type="match status" value="1"/>
</dbReference>
<keyword evidence="3" id="KW-1185">Reference proteome</keyword>
<reference evidence="2 3" key="1">
    <citation type="submission" date="2016-10" db="EMBL/GenBank/DDBJ databases">
        <authorList>
            <person name="de Groot N.N."/>
        </authorList>
    </citation>
    <scope>NUCLEOTIDE SEQUENCE [LARGE SCALE GENOMIC DNA]</scope>
    <source>
        <strain evidence="2 3">DSM 45514</strain>
    </source>
</reference>
<sequence>MAIKLQKGGEADLVIQISAAVAATAFVVLVVAVVVSLRKLNQTLDSVDTTLNEVRPKVEALADDSRKTLEEARQLINGVNRKTEQTEPLFESIQSMGEGLRELSSSITRTASTQKERLGNVTALVSSGMDLLRKWRLDKPVRKKGKRVK</sequence>
<accession>A0A1G6KV94</accession>
<proteinExistence type="predicted"/>
<dbReference type="OrthoDB" id="2990087at2"/>
<keyword evidence="1" id="KW-1133">Transmembrane helix</keyword>
<dbReference type="Proteomes" id="UP000199387">
    <property type="component" value="Unassembled WGS sequence"/>
</dbReference>
<dbReference type="InterPro" id="IPR009293">
    <property type="entry name" value="UPF0478"/>
</dbReference>
<dbReference type="PANTHER" id="PTHR40070">
    <property type="entry name" value="UPF0478 PROTEIN YTXG"/>
    <property type="match status" value="1"/>
</dbReference>
<evidence type="ECO:0000313" key="2">
    <source>
        <dbReference type="EMBL" id="SDC34863.1"/>
    </source>
</evidence>
<dbReference type="EMBL" id="FMZA01000006">
    <property type="protein sequence ID" value="SDC34863.1"/>
    <property type="molecule type" value="Genomic_DNA"/>
</dbReference>
<dbReference type="STRING" id="1236220.SAMN04488112_106177"/>
<protein>
    <submittedName>
        <fullName evidence="2">Uncharacterized protein YoxC, contains an MCP-like domain</fullName>
    </submittedName>
</protein>
<evidence type="ECO:0000256" key="1">
    <source>
        <dbReference type="SAM" id="Phobius"/>
    </source>
</evidence>
<name>A0A1G6KV94_9BACL</name>
<dbReference type="AlphaFoldDB" id="A0A1G6KV94"/>
<dbReference type="PANTHER" id="PTHR40070:SF1">
    <property type="entry name" value="UPF0478 PROTEIN YTXG"/>
    <property type="match status" value="1"/>
</dbReference>
<keyword evidence="1" id="KW-0472">Membrane</keyword>
<keyword evidence="1" id="KW-0812">Transmembrane</keyword>
<evidence type="ECO:0000313" key="3">
    <source>
        <dbReference type="Proteomes" id="UP000199387"/>
    </source>
</evidence>
<gene>
    <name evidence="2" type="ORF">SAMN04488112_106177</name>
</gene>
<dbReference type="RefSeq" id="WP_091567769.1">
    <property type="nucleotide sequence ID" value="NZ_FMZA01000006.1"/>
</dbReference>
<organism evidence="2 3">
    <name type="scientific">Melghirimyces thermohalophilus</name>
    <dbReference type="NCBI Taxonomy" id="1236220"/>
    <lineage>
        <taxon>Bacteria</taxon>
        <taxon>Bacillati</taxon>
        <taxon>Bacillota</taxon>
        <taxon>Bacilli</taxon>
        <taxon>Bacillales</taxon>
        <taxon>Thermoactinomycetaceae</taxon>
        <taxon>Melghirimyces</taxon>
    </lineage>
</organism>